<feature type="chain" id="PRO_5047382125" evidence="2">
    <location>
        <begin position="27"/>
        <end position="297"/>
    </location>
</feature>
<sequence length="297" mass="31398">MRHGLIFLAVVLCGLGLFAVSDEAEAVTLISDARLTLPEFAQKTGQDPGMYETRYAATGMIICSGVYSTAQLTIRHDVVTTAAHAFFDADGRSRGNLSSCVFAIAIDGVQHAIPIDANSLRVGSRDPYAVSPVHDWAVVRLTEGVPNARPYALGTAEAESAGTNIVMLAHRHRGWVHDGRKAIEACVIRTSHRIESASAREIAIDCSAGEGASGSAIMLPGSSCAMVGIYVGWRSTHPDKAGPFSETHMNFGVAVEGPFRNAIMAMTNGPDTEPAQPPAVIPPVAQEPIRTQAASLH</sequence>
<evidence type="ECO:0000256" key="2">
    <source>
        <dbReference type="SAM" id="SignalP"/>
    </source>
</evidence>
<feature type="signal peptide" evidence="2">
    <location>
        <begin position="1"/>
        <end position="26"/>
    </location>
</feature>
<dbReference type="Pfam" id="PF13365">
    <property type="entry name" value="Trypsin_2"/>
    <property type="match status" value="1"/>
</dbReference>
<accession>A0ABV9Z7Y6</accession>
<dbReference type="Proteomes" id="UP001595796">
    <property type="component" value="Unassembled WGS sequence"/>
</dbReference>
<dbReference type="EMBL" id="JBHSJF010000008">
    <property type="protein sequence ID" value="MFC5069837.1"/>
    <property type="molecule type" value="Genomic_DNA"/>
</dbReference>
<evidence type="ECO:0000256" key="1">
    <source>
        <dbReference type="SAM" id="MobiDB-lite"/>
    </source>
</evidence>
<feature type="region of interest" description="Disordered" evidence="1">
    <location>
        <begin position="270"/>
        <end position="297"/>
    </location>
</feature>
<reference evidence="4" key="1">
    <citation type="journal article" date="2019" name="Int. J. Syst. Evol. Microbiol.">
        <title>The Global Catalogue of Microorganisms (GCM) 10K type strain sequencing project: providing services to taxonomists for standard genome sequencing and annotation.</title>
        <authorList>
            <consortium name="The Broad Institute Genomics Platform"/>
            <consortium name="The Broad Institute Genome Sequencing Center for Infectious Disease"/>
            <person name="Wu L."/>
            <person name="Ma J."/>
        </authorList>
    </citation>
    <scope>NUCLEOTIDE SEQUENCE [LARGE SCALE GENOMIC DNA]</scope>
    <source>
        <strain evidence="4">CGMCC 1.16444</strain>
    </source>
</reference>
<comment type="caution">
    <text evidence="3">The sequence shown here is derived from an EMBL/GenBank/DDBJ whole genome shotgun (WGS) entry which is preliminary data.</text>
</comment>
<dbReference type="RefSeq" id="WP_114957843.1">
    <property type="nucleotide sequence ID" value="NZ_JBHSJF010000008.1"/>
</dbReference>
<dbReference type="InterPro" id="IPR009003">
    <property type="entry name" value="Peptidase_S1_PA"/>
</dbReference>
<proteinExistence type="predicted"/>
<organism evidence="3 4">
    <name type="scientific">Flaviflagellibacter deserti</name>
    <dbReference type="NCBI Taxonomy" id="2267266"/>
    <lineage>
        <taxon>Bacteria</taxon>
        <taxon>Pseudomonadati</taxon>
        <taxon>Pseudomonadota</taxon>
        <taxon>Alphaproteobacteria</taxon>
        <taxon>Hyphomicrobiales</taxon>
        <taxon>Flaviflagellibacter</taxon>
    </lineage>
</organism>
<dbReference type="Gene3D" id="2.40.10.10">
    <property type="entry name" value="Trypsin-like serine proteases"/>
    <property type="match status" value="2"/>
</dbReference>
<keyword evidence="2" id="KW-0732">Signal</keyword>
<keyword evidence="4" id="KW-1185">Reference proteome</keyword>
<dbReference type="SUPFAM" id="SSF50494">
    <property type="entry name" value="Trypsin-like serine proteases"/>
    <property type="match status" value="1"/>
</dbReference>
<evidence type="ECO:0000313" key="3">
    <source>
        <dbReference type="EMBL" id="MFC5069837.1"/>
    </source>
</evidence>
<gene>
    <name evidence="3" type="ORF">ACFPFW_17620</name>
</gene>
<dbReference type="InterPro" id="IPR043504">
    <property type="entry name" value="Peptidase_S1_PA_chymotrypsin"/>
</dbReference>
<evidence type="ECO:0000313" key="4">
    <source>
        <dbReference type="Proteomes" id="UP001595796"/>
    </source>
</evidence>
<name>A0ABV9Z7Y6_9HYPH</name>
<protein>
    <submittedName>
        <fullName evidence="3">Trypsin-like peptidase domain-containing protein</fullName>
    </submittedName>
</protein>